<sequence>MALRGSSDSDVGRSSGKNDTFTYLPPTTNDMSMNASLLKKEPIPHMAGGESYCKTWEVMNSGTLPWTSSVRLMNSGTLPWTSSTGLRYAWGSQALKPLSKEVQCPPLQPGQSGKICVLLEIPKIAGTYECYWHFYHEGRRFGHWLGCEVIVDDPPVKNVPFLPSPTYDVINIQDVYELVLPTCWTMPKKQDEEPVQNNPDDFQNPFENIFENNPNTHQQPQPGRNQLDENVKIETSNPFSDSDNQSIISISDSSVNSATSEDFVLLKASPRESVKDVSVEQNASSQNLAENTEAMGNLFSKLSLENALQFDCIDVSEASKQDCSAAPEVKEEPLKLEETVQTQGQTMKADLSSSNGIVQQIPIDLSNKSTVSDAEKAKDDVGYAYVHYKGRKIPISKKHLSPEFLVTAESVPESELRNFNKLKIADIVATEPPEEADSQIFRTSTPSCDANSPPQHQTDAKPTQEMPGQLAGGHSFCSLSMNNNIDCASNCGMATSMTSSSNENRFFVFPQYCPGYEVVPPPLAPVYGYNTVGEVLVNDWTTGLNYTACVRYPNPPNQYYNTPTGNSTSGTSRGCSSIPNSSIGSPLIHSPQSPSGREHCGCRAESPKFEQNATFEMPHNSTRTENSEQNSRTADSSPRTNSRVPDILSGATVVATSAINTARSVFNMFVPPRAPDCGRWQNGHWISTNPESKREKNLQLLHDMGFTNRDLNATLLARYNDEIYAVLSDLLQ</sequence>
<accession>A0AAW1LV32</accession>
<dbReference type="InterPro" id="IPR009060">
    <property type="entry name" value="UBA-like_sf"/>
</dbReference>
<organism evidence="3 4">
    <name type="scientific">Popillia japonica</name>
    <name type="common">Japanese beetle</name>
    <dbReference type="NCBI Taxonomy" id="7064"/>
    <lineage>
        <taxon>Eukaryota</taxon>
        <taxon>Metazoa</taxon>
        <taxon>Ecdysozoa</taxon>
        <taxon>Arthropoda</taxon>
        <taxon>Hexapoda</taxon>
        <taxon>Insecta</taxon>
        <taxon>Pterygota</taxon>
        <taxon>Neoptera</taxon>
        <taxon>Endopterygota</taxon>
        <taxon>Coleoptera</taxon>
        <taxon>Polyphaga</taxon>
        <taxon>Scarabaeiformia</taxon>
        <taxon>Scarabaeidae</taxon>
        <taxon>Rutelinae</taxon>
        <taxon>Popillia</taxon>
    </lineage>
</organism>
<dbReference type="CDD" id="cd14947">
    <property type="entry name" value="NBR1_like"/>
    <property type="match status" value="1"/>
</dbReference>
<feature type="region of interest" description="Disordered" evidence="1">
    <location>
        <begin position="433"/>
        <end position="467"/>
    </location>
</feature>
<feature type="compositionally biased region" description="Low complexity" evidence="1">
    <location>
        <begin position="560"/>
        <end position="577"/>
    </location>
</feature>
<dbReference type="GO" id="GO:0000407">
    <property type="term" value="C:phagophore assembly site"/>
    <property type="evidence" value="ECO:0007669"/>
    <property type="project" value="TreeGrafter"/>
</dbReference>
<dbReference type="SUPFAM" id="SSF46934">
    <property type="entry name" value="UBA-like"/>
    <property type="match status" value="1"/>
</dbReference>
<comment type="caution">
    <text evidence="3">The sequence shown here is derived from an EMBL/GenBank/DDBJ whole genome shotgun (WGS) entry which is preliminary data.</text>
</comment>
<feature type="compositionally biased region" description="Polar residues" evidence="1">
    <location>
        <begin position="17"/>
        <end position="26"/>
    </location>
</feature>
<feature type="region of interest" description="Disordered" evidence="1">
    <location>
        <begin position="190"/>
        <end position="225"/>
    </location>
</feature>
<dbReference type="InterPro" id="IPR032350">
    <property type="entry name" value="Nbr1_FW"/>
</dbReference>
<dbReference type="GO" id="GO:0016236">
    <property type="term" value="P:macroautophagy"/>
    <property type="evidence" value="ECO:0007669"/>
    <property type="project" value="TreeGrafter"/>
</dbReference>
<dbReference type="Gene3D" id="1.10.8.10">
    <property type="entry name" value="DNA helicase RuvA subunit, C-terminal domain"/>
    <property type="match status" value="1"/>
</dbReference>
<dbReference type="GO" id="GO:0043130">
    <property type="term" value="F:ubiquitin binding"/>
    <property type="evidence" value="ECO:0007669"/>
    <property type="project" value="TreeGrafter"/>
</dbReference>
<keyword evidence="4" id="KW-1185">Reference proteome</keyword>
<feature type="compositionally biased region" description="Low complexity" evidence="1">
    <location>
        <begin position="1"/>
        <end position="15"/>
    </location>
</feature>
<evidence type="ECO:0000256" key="1">
    <source>
        <dbReference type="SAM" id="MobiDB-lite"/>
    </source>
</evidence>
<evidence type="ECO:0000259" key="2">
    <source>
        <dbReference type="Pfam" id="PF16158"/>
    </source>
</evidence>
<feature type="region of interest" description="Disordered" evidence="1">
    <location>
        <begin position="560"/>
        <end position="644"/>
    </location>
</feature>
<gene>
    <name evidence="3" type="ORF">QE152_g10636</name>
</gene>
<feature type="region of interest" description="Disordered" evidence="1">
    <location>
        <begin position="1"/>
        <end position="26"/>
    </location>
</feature>
<dbReference type="PANTHER" id="PTHR20930">
    <property type="entry name" value="OVARIAN CARCINOMA ANTIGEN CA125-RELATED"/>
    <property type="match status" value="1"/>
</dbReference>
<dbReference type="Proteomes" id="UP001458880">
    <property type="component" value="Unassembled WGS sequence"/>
</dbReference>
<dbReference type="Gene3D" id="2.60.40.10">
    <property type="entry name" value="Immunoglobulins"/>
    <property type="match status" value="1"/>
</dbReference>
<dbReference type="Pfam" id="PF16158">
    <property type="entry name" value="N_BRCA1_IG"/>
    <property type="match status" value="1"/>
</dbReference>
<dbReference type="AlphaFoldDB" id="A0AAW1LV32"/>
<feature type="compositionally biased region" description="Low complexity" evidence="1">
    <location>
        <begin position="204"/>
        <end position="215"/>
    </location>
</feature>
<dbReference type="PANTHER" id="PTHR20930:SF2">
    <property type="entry name" value="NEXT TO BRCA1 GENE 1 PROTEIN"/>
    <property type="match status" value="1"/>
</dbReference>
<name>A0AAW1LV32_POPJA</name>
<dbReference type="InterPro" id="IPR013783">
    <property type="entry name" value="Ig-like_fold"/>
</dbReference>
<proteinExistence type="predicted"/>
<evidence type="ECO:0000313" key="3">
    <source>
        <dbReference type="EMBL" id="KAK9737575.1"/>
    </source>
</evidence>
<feature type="compositionally biased region" description="Polar residues" evidence="1">
    <location>
        <begin position="440"/>
        <end position="461"/>
    </location>
</feature>
<protein>
    <submittedName>
        <fullName evidence="3">Ig-like domain from next to BRCA1 protein</fullName>
    </submittedName>
</protein>
<reference evidence="3 4" key="1">
    <citation type="journal article" date="2024" name="BMC Genomics">
        <title>De novo assembly and annotation of Popillia japonica's genome with initial clues to its potential as an invasive pest.</title>
        <authorList>
            <person name="Cucini C."/>
            <person name="Boschi S."/>
            <person name="Funari R."/>
            <person name="Cardaioli E."/>
            <person name="Iannotti N."/>
            <person name="Marturano G."/>
            <person name="Paoli F."/>
            <person name="Bruttini M."/>
            <person name="Carapelli A."/>
            <person name="Frati F."/>
            <person name="Nardi F."/>
        </authorList>
    </citation>
    <scope>NUCLEOTIDE SEQUENCE [LARGE SCALE GENOMIC DNA]</scope>
    <source>
        <strain evidence="3">DMR45628</strain>
    </source>
</reference>
<feature type="domain" description="Nbr1 FW" evidence="2">
    <location>
        <begin position="46"/>
        <end position="151"/>
    </location>
</feature>
<feature type="compositionally biased region" description="Polar residues" evidence="1">
    <location>
        <begin position="609"/>
        <end position="643"/>
    </location>
</feature>
<evidence type="ECO:0000313" key="4">
    <source>
        <dbReference type="Proteomes" id="UP001458880"/>
    </source>
</evidence>
<dbReference type="EMBL" id="JASPKY010000098">
    <property type="protein sequence ID" value="KAK9737575.1"/>
    <property type="molecule type" value="Genomic_DNA"/>
</dbReference>
<feature type="compositionally biased region" description="Basic and acidic residues" evidence="1">
    <location>
        <begin position="596"/>
        <end position="608"/>
    </location>
</feature>
<feature type="compositionally biased region" description="Polar residues" evidence="1">
    <location>
        <begin position="578"/>
        <end position="595"/>
    </location>
</feature>